<dbReference type="Gene3D" id="1.50.10.10">
    <property type="match status" value="1"/>
</dbReference>
<dbReference type="RefSeq" id="WP_345405887.1">
    <property type="nucleotide sequence ID" value="NZ_BAABHG010000019.1"/>
</dbReference>
<proteinExistence type="inferred from homology"/>
<comment type="similarity">
    <text evidence="1">Belongs to the glycosyl hydrolase 9 (cellulase E) family.</text>
</comment>
<dbReference type="InterPro" id="IPR001701">
    <property type="entry name" value="Glyco_hydro_9"/>
</dbReference>
<keyword evidence="6" id="KW-0378">Hydrolase</keyword>
<evidence type="ECO:0000256" key="1">
    <source>
        <dbReference type="ARBA" id="ARBA00007072"/>
    </source>
</evidence>
<comment type="caution">
    <text evidence="6">The sequence shown here is derived from an EMBL/GenBank/DDBJ whole genome shotgun (WGS) entry which is preliminary data.</text>
</comment>
<dbReference type="GO" id="GO:0016787">
    <property type="term" value="F:hydrolase activity"/>
    <property type="evidence" value="ECO:0007669"/>
    <property type="project" value="UniProtKB-KW"/>
</dbReference>
<dbReference type="CDD" id="cd02850">
    <property type="entry name" value="E_set_Cellulase_N"/>
    <property type="match status" value="1"/>
</dbReference>
<dbReference type="SUPFAM" id="SSF81296">
    <property type="entry name" value="E set domains"/>
    <property type="match status" value="1"/>
</dbReference>
<evidence type="ECO:0000256" key="2">
    <source>
        <dbReference type="ARBA" id="ARBA00023277"/>
    </source>
</evidence>
<dbReference type="InterPro" id="IPR012341">
    <property type="entry name" value="6hp_glycosidase-like_sf"/>
</dbReference>
<dbReference type="InterPro" id="IPR014756">
    <property type="entry name" value="Ig_E-set"/>
</dbReference>
<dbReference type="PROSITE" id="PS51318">
    <property type="entry name" value="TAT"/>
    <property type="match status" value="1"/>
</dbReference>
<evidence type="ECO:0000313" key="7">
    <source>
        <dbReference type="Proteomes" id="UP001597419"/>
    </source>
</evidence>
<dbReference type="InterPro" id="IPR006311">
    <property type="entry name" value="TAT_signal"/>
</dbReference>
<keyword evidence="7" id="KW-1185">Reference proteome</keyword>
<feature type="domain" description="Glycoside hydrolase family 9" evidence="4">
    <location>
        <begin position="151"/>
        <end position="544"/>
    </location>
</feature>
<evidence type="ECO:0000313" key="6">
    <source>
        <dbReference type="EMBL" id="MFD2459205.1"/>
    </source>
</evidence>
<organism evidence="6 7">
    <name type="scientific">Amycolatopsis samaneae</name>
    <dbReference type="NCBI Taxonomy" id="664691"/>
    <lineage>
        <taxon>Bacteria</taxon>
        <taxon>Bacillati</taxon>
        <taxon>Actinomycetota</taxon>
        <taxon>Actinomycetes</taxon>
        <taxon>Pseudonocardiales</taxon>
        <taxon>Pseudonocardiaceae</taxon>
        <taxon>Amycolatopsis</taxon>
    </lineage>
</organism>
<dbReference type="InterPro" id="IPR004197">
    <property type="entry name" value="Cellulase_Ig-like"/>
</dbReference>
<evidence type="ECO:0000259" key="4">
    <source>
        <dbReference type="Pfam" id="PF00759"/>
    </source>
</evidence>
<dbReference type="InterPro" id="IPR008928">
    <property type="entry name" value="6-hairpin_glycosidase_sf"/>
</dbReference>
<name>A0ABW5GDH8_9PSEU</name>
<gene>
    <name evidence="6" type="ORF">ACFSYJ_11375</name>
</gene>
<feature type="domain" description="Cellulase Ig-like" evidence="5">
    <location>
        <begin position="51"/>
        <end position="131"/>
    </location>
</feature>
<keyword evidence="3" id="KW-0624">Polysaccharide degradation</keyword>
<dbReference type="Gene3D" id="2.60.40.10">
    <property type="entry name" value="Immunoglobulins"/>
    <property type="match status" value="1"/>
</dbReference>
<dbReference type="Pfam" id="PF00759">
    <property type="entry name" value="Glyco_hydro_9"/>
    <property type="match status" value="1"/>
</dbReference>
<sequence length="610" mass="66793">MTVSRNHRQRDTHGKIGRRGFLAATAATAGGAAFAEPARAARPDGTGGAVAVHVNNVGYDPHAPKRAVLAADRRLPLDQFTVTDANGAVVTRGRPRYHGPVADWGDRHYWTADFDALTKEGEYVVTAGGGRSAPFLVTDLVLERYTLSHVTHYFKGSRCSGQFDKRDRALPIGARGTGTIDARGGWYDATGDFGKHFTQLSALSYFNTLQIPLTAWVLGRACRRLTARGDDNFTQLRTWLADEALFGADYLCRVKLDGGTFAASVVQPGPPKDPLRRYLEATPRGPVQVDFREGGGAAVAALAVASTLGVTGDHSREDYLAAAESAFEYLRHNNVSMTNDGKENIQDDYNALIAAVELHRATGRPEYLRAADERADALTSRLVSWRSHTDYWRADEKDRPYFHPSDAGLPVLSLLDYAEIAAAPAAARALEAVRRSLTFELAVTDEVVNPFGYARELVQDGQGRRFSSFFFPHDVTPRSKDQWWQGENARIASLAAAARLAAPRFSGDFAARLKRYAAAQLDWICGTNPFGVCMLDGNGTRNPQYGWLGSWQFLPTAGGIVNGITGRHPDGTGLAWNEGYPVTGKDDDWRWTEQWLPHSTWYLYAVAIGA</sequence>
<keyword evidence="2" id="KW-0119">Carbohydrate metabolism</keyword>
<dbReference type="InterPro" id="IPR013783">
    <property type="entry name" value="Ig-like_fold"/>
</dbReference>
<dbReference type="Pfam" id="PF02927">
    <property type="entry name" value="CelD_N"/>
    <property type="match status" value="1"/>
</dbReference>
<protein>
    <submittedName>
        <fullName evidence="6">Glycoside hydrolase family 9 protein</fullName>
    </submittedName>
</protein>
<dbReference type="SUPFAM" id="SSF48208">
    <property type="entry name" value="Six-hairpin glycosidases"/>
    <property type="match status" value="1"/>
</dbReference>
<evidence type="ECO:0000259" key="5">
    <source>
        <dbReference type="Pfam" id="PF02927"/>
    </source>
</evidence>
<dbReference type="EMBL" id="JBHUKU010000005">
    <property type="protein sequence ID" value="MFD2459205.1"/>
    <property type="molecule type" value="Genomic_DNA"/>
</dbReference>
<evidence type="ECO:0000256" key="3">
    <source>
        <dbReference type="ARBA" id="ARBA00023326"/>
    </source>
</evidence>
<reference evidence="7" key="1">
    <citation type="journal article" date="2019" name="Int. J. Syst. Evol. Microbiol.">
        <title>The Global Catalogue of Microorganisms (GCM) 10K type strain sequencing project: providing services to taxonomists for standard genome sequencing and annotation.</title>
        <authorList>
            <consortium name="The Broad Institute Genomics Platform"/>
            <consortium name="The Broad Institute Genome Sequencing Center for Infectious Disease"/>
            <person name="Wu L."/>
            <person name="Ma J."/>
        </authorList>
    </citation>
    <scope>NUCLEOTIDE SEQUENCE [LARGE SCALE GENOMIC DNA]</scope>
    <source>
        <strain evidence="7">CGMCC 4.7643</strain>
    </source>
</reference>
<accession>A0ABW5GDH8</accession>
<dbReference type="Proteomes" id="UP001597419">
    <property type="component" value="Unassembled WGS sequence"/>
</dbReference>